<evidence type="ECO:0000313" key="4">
    <source>
        <dbReference type="Proteomes" id="UP000509510"/>
    </source>
</evidence>
<reference evidence="4" key="1">
    <citation type="submission" date="2020-06" db="EMBL/GenBank/DDBJ databases">
        <title>A chromosome-scale genome assembly of Talaromyces rugulosus W13939.</title>
        <authorList>
            <person name="Wang B."/>
            <person name="Guo L."/>
            <person name="Ye K."/>
            <person name="Wang L."/>
        </authorList>
    </citation>
    <scope>NUCLEOTIDE SEQUENCE [LARGE SCALE GENOMIC DNA]</scope>
    <source>
        <strain evidence="4">W13939</strain>
    </source>
</reference>
<dbReference type="Proteomes" id="UP000509510">
    <property type="component" value="Chromosome IV"/>
</dbReference>
<keyword evidence="2" id="KW-0472">Membrane</keyword>
<dbReference type="KEGG" id="trg:TRUGW13939_07612"/>
<proteinExistence type="predicted"/>
<protein>
    <recommendedName>
        <fullName evidence="5">Mid2 domain-containing protein</fullName>
    </recommendedName>
</protein>
<dbReference type="AlphaFoldDB" id="A0A7H8R2I9"/>
<evidence type="ECO:0000256" key="1">
    <source>
        <dbReference type="SAM" id="MobiDB-lite"/>
    </source>
</evidence>
<name>A0A7H8R2I9_TALRU</name>
<sequence length="151" mass="15843">MTEARLVGQSSKSSKSSSTSFSSTTSTSTSTIIPASISTSSVPTAGSPITSAPTTSTPSPTCTNLPTNTTLPEKTATSSNSQAWIAGAVIGPIAAIAIVSGLIFWFKRRQNAKQQQPVPVVRLNEIWTPPPPNRTYAKVYEKSASSLQELE</sequence>
<keyword evidence="2" id="KW-0812">Transmembrane</keyword>
<dbReference type="EMBL" id="CP055901">
    <property type="protein sequence ID" value="QKX60467.1"/>
    <property type="molecule type" value="Genomic_DNA"/>
</dbReference>
<evidence type="ECO:0000256" key="2">
    <source>
        <dbReference type="SAM" id="Phobius"/>
    </source>
</evidence>
<feature type="transmembrane region" description="Helical" evidence="2">
    <location>
        <begin position="83"/>
        <end position="106"/>
    </location>
</feature>
<accession>A0A7H8R2I9</accession>
<evidence type="ECO:0000313" key="3">
    <source>
        <dbReference type="EMBL" id="QKX60467.1"/>
    </source>
</evidence>
<feature type="compositionally biased region" description="Low complexity" evidence="1">
    <location>
        <begin position="10"/>
        <end position="72"/>
    </location>
</feature>
<organism evidence="3 4">
    <name type="scientific">Talaromyces rugulosus</name>
    <name type="common">Penicillium rugulosum</name>
    <dbReference type="NCBI Taxonomy" id="121627"/>
    <lineage>
        <taxon>Eukaryota</taxon>
        <taxon>Fungi</taxon>
        <taxon>Dikarya</taxon>
        <taxon>Ascomycota</taxon>
        <taxon>Pezizomycotina</taxon>
        <taxon>Eurotiomycetes</taxon>
        <taxon>Eurotiomycetidae</taxon>
        <taxon>Eurotiales</taxon>
        <taxon>Trichocomaceae</taxon>
        <taxon>Talaromyces</taxon>
        <taxon>Talaromyces sect. Islandici</taxon>
    </lineage>
</organism>
<feature type="region of interest" description="Disordered" evidence="1">
    <location>
        <begin position="1"/>
        <end position="78"/>
    </location>
</feature>
<evidence type="ECO:0008006" key="5">
    <source>
        <dbReference type="Google" id="ProtNLM"/>
    </source>
</evidence>
<dbReference type="CDD" id="cd12087">
    <property type="entry name" value="TM_EGFR-like"/>
    <property type="match status" value="1"/>
</dbReference>
<keyword evidence="2" id="KW-1133">Transmembrane helix</keyword>
<dbReference type="RefSeq" id="XP_035346644.1">
    <property type="nucleotide sequence ID" value="XM_035490751.1"/>
</dbReference>
<keyword evidence="4" id="KW-1185">Reference proteome</keyword>
<gene>
    <name evidence="3" type="ORF">TRUGW13939_07612</name>
</gene>
<dbReference type="GeneID" id="55995103"/>